<gene>
    <name evidence="4" type="ORF">F4554_000386</name>
</gene>
<dbReference type="RefSeq" id="WP_179785766.1">
    <property type="nucleotide sequence ID" value="NZ_BAAARR010000034.1"/>
</dbReference>
<dbReference type="AlphaFoldDB" id="A0A852Z7Y3"/>
<dbReference type="PROSITE" id="PS50921">
    <property type="entry name" value="ANTAR"/>
    <property type="match status" value="1"/>
</dbReference>
<evidence type="ECO:0000259" key="3">
    <source>
        <dbReference type="PROSITE" id="PS50921"/>
    </source>
</evidence>
<organism evidence="4 5">
    <name type="scientific">Actinopolymorpha rutila</name>
    <dbReference type="NCBI Taxonomy" id="446787"/>
    <lineage>
        <taxon>Bacteria</taxon>
        <taxon>Bacillati</taxon>
        <taxon>Actinomycetota</taxon>
        <taxon>Actinomycetes</taxon>
        <taxon>Propionibacteriales</taxon>
        <taxon>Actinopolymorphaceae</taxon>
        <taxon>Actinopolymorpha</taxon>
    </lineage>
</organism>
<evidence type="ECO:0000313" key="4">
    <source>
        <dbReference type="EMBL" id="NYH87748.1"/>
    </source>
</evidence>
<dbReference type="EMBL" id="JACBZH010000001">
    <property type="protein sequence ID" value="NYH87748.1"/>
    <property type="molecule type" value="Genomic_DNA"/>
</dbReference>
<dbReference type="Proteomes" id="UP000579605">
    <property type="component" value="Unassembled WGS sequence"/>
</dbReference>
<dbReference type="GO" id="GO:0003723">
    <property type="term" value="F:RNA binding"/>
    <property type="evidence" value="ECO:0007669"/>
    <property type="project" value="InterPro"/>
</dbReference>
<dbReference type="Pfam" id="PF03861">
    <property type="entry name" value="ANTAR"/>
    <property type="match status" value="1"/>
</dbReference>
<dbReference type="InterPro" id="IPR036388">
    <property type="entry name" value="WH-like_DNA-bd_sf"/>
</dbReference>
<dbReference type="InterPro" id="IPR005561">
    <property type="entry name" value="ANTAR"/>
</dbReference>
<proteinExistence type="predicted"/>
<keyword evidence="5" id="KW-1185">Reference proteome</keyword>
<comment type="caution">
    <text evidence="4">The sequence shown here is derived from an EMBL/GenBank/DDBJ whole genome shotgun (WGS) entry which is preliminary data.</text>
</comment>
<feature type="domain" description="ANTAR" evidence="3">
    <location>
        <begin position="176"/>
        <end position="237"/>
    </location>
</feature>
<keyword evidence="1" id="KW-0805">Transcription regulation</keyword>
<dbReference type="Gene3D" id="1.10.10.10">
    <property type="entry name" value="Winged helix-like DNA-binding domain superfamily/Winged helix DNA-binding domain"/>
    <property type="match status" value="1"/>
</dbReference>
<accession>A0A852Z7Y3</accession>
<dbReference type="InterPro" id="IPR011006">
    <property type="entry name" value="CheY-like_superfamily"/>
</dbReference>
<evidence type="ECO:0000313" key="5">
    <source>
        <dbReference type="Proteomes" id="UP000579605"/>
    </source>
</evidence>
<name>A0A852Z7Y3_9ACTN</name>
<keyword evidence="2" id="KW-0804">Transcription</keyword>
<dbReference type="SMART" id="SM01012">
    <property type="entry name" value="ANTAR"/>
    <property type="match status" value="1"/>
</dbReference>
<protein>
    <recommendedName>
        <fullName evidence="3">ANTAR domain-containing protein</fullName>
    </recommendedName>
</protein>
<dbReference type="Gene3D" id="3.30.450.40">
    <property type="match status" value="1"/>
</dbReference>
<dbReference type="SUPFAM" id="SSF52172">
    <property type="entry name" value="CheY-like"/>
    <property type="match status" value="1"/>
</dbReference>
<evidence type="ECO:0000256" key="1">
    <source>
        <dbReference type="ARBA" id="ARBA00023015"/>
    </source>
</evidence>
<dbReference type="SUPFAM" id="SSF55781">
    <property type="entry name" value="GAF domain-like"/>
    <property type="match status" value="1"/>
</dbReference>
<sequence>MSHSTDVPTTRAVRLLKVAFEELWAERPPADGTPYPQAVAEVAVRQIAGAKWASITRASAGRFWTEVATHETARQADEVQYAFASGPCVDAIRDDTTHWLRDVRHARRRWLDFAQRVGTDLGVGSVASCSMVVLPVDDGHAQSSLNVYSDQPKAFDDTAVRYVETLARYGEFLALVTDDRYRIHHLRQALASNREIGIAIGMLMARRRVTRQQAFDLLRVASQHSNRKLRDIAAQVVDTGALASPPARSVDGQDTTVAP</sequence>
<reference evidence="4 5" key="1">
    <citation type="submission" date="2020-07" db="EMBL/GenBank/DDBJ databases">
        <title>Sequencing the genomes of 1000 actinobacteria strains.</title>
        <authorList>
            <person name="Klenk H.-P."/>
        </authorList>
    </citation>
    <scope>NUCLEOTIDE SEQUENCE [LARGE SCALE GENOMIC DNA]</scope>
    <source>
        <strain evidence="4 5">DSM 18448</strain>
    </source>
</reference>
<dbReference type="InterPro" id="IPR029016">
    <property type="entry name" value="GAF-like_dom_sf"/>
</dbReference>
<evidence type="ECO:0000256" key="2">
    <source>
        <dbReference type="ARBA" id="ARBA00023163"/>
    </source>
</evidence>